<sequence length="94" mass="10622">MKAKTPDQARRLVDIPNIGPSIAGDLRALGITEPRQLVGRDPYAMYEHSNRIAGVRQDPCLIDCFISAVRFMEGAPPHPWWHYTAERKRHLASS</sequence>
<protein>
    <submittedName>
        <fullName evidence="1">Mitomycin resistance protein</fullName>
    </submittedName>
</protein>
<comment type="caution">
    <text evidence="1">The sequence shown here is derived from an EMBL/GenBank/DDBJ whole genome shotgun (WGS) entry which is preliminary data.</text>
</comment>
<dbReference type="Pfam" id="PF11731">
    <property type="entry name" value="Cdd1"/>
    <property type="match status" value="1"/>
</dbReference>
<gene>
    <name evidence="1" type="ORF">E1B00_10025</name>
</gene>
<keyword evidence="2" id="KW-1185">Reference proteome</keyword>
<dbReference type="RefSeq" id="WP_139448317.1">
    <property type="nucleotide sequence ID" value="NZ_SMDR01000002.1"/>
</dbReference>
<dbReference type="EMBL" id="SMDR01000002">
    <property type="protein sequence ID" value="TNJ33672.1"/>
    <property type="molecule type" value="Genomic_DNA"/>
</dbReference>
<dbReference type="Gene3D" id="1.10.150.20">
    <property type="entry name" value="5' to 3' exonuclease, C-terminal subdomain"/>
    <property type="match status" value="1"/>
</dbReference>
<organism evidence="1 2">
    <name type="scientific">Arenimonas terrae</name>
    <dbReference type="NCBI Taxonomy" id="2546226"/>
    <lineage>
        <taxon>Bacteria</taxon>
        <taxon>Pseudomonadati</taxon>
        <taxon>Pseudomonadota</taxon>
        <taxon>Gammaproteobacteria</taxon>
        <taxon>Lysobacterales</taxon>
        <taxon>Lysobacteraceae</taxon>
        <taxon>Arenimonas</taxon>
    </lineage>
</organism>
<reference evidence="1 2" key="1">
    <citation type="submission" date="2019-03" db="EMBL/GenBank/DDBJ databases">
        <title>Arenimonas daejeonensis sp. nov., isolated from compost.</title>
        <authorList>
            <person name="Jeon C.O."/>
        </authorList>
    </citation>
    <scope>NUCLEOTIDE SEQUENCE [LARGE SCALE GENOMIC DNA]</scope>
    <source>
        <strain evidence="1 2">R29</strain>
    </source>
</reference>
<dbReference type="AlphaFoldDB" id="A0A5C4RRF1"/>
<evidence type="ECO:0000313" key="2">
    <source>
        <dbReference type="Proteomes" id="UP000305760"/>
    </source>
</evidence>
<dbReference type="Proteomes" id="UP000305760">
    <property type="component" value="Unassembled WGS sequence"/>
</dbReference>
<proteinExistence type="predicted"/>
<dbReference type="OrthoDB" id="7173324at2"/>
<name>A0A5C4RRF1_9GAMM</name>
<dbReference type="InterPro" id="IPR021725">
    <property type="entry name" value="Cdd1"/>
</dbReference>
<evidence type="ECO:0000313" key="1">
    <source>
        <dbReference type="EMBL" id="TNJ33672.1"/>
    </source>
</evidence>
<accession>A0A5C4RRF1</accession>